<evidence type="ECO:0000256" key="3">
    <source>
        <dbReference type="SAM" id="SignalP"/>
    </source>
</evidence>
<feature type="compositionally biased region" description="Low complexity" evidence="1">
    <location>
        <begin position="545"/>
        <end position="554"/>
    </location>
</feature>
<accession>A0A9P5YZ00</accession>
<feature type="transmembrane region" description="Helical" evidence="2">
    <location>
        <begin position="162"/>
        <end position="183"/>
    </location>
</feature>
<keyword evidence="2" id="KW-0812">Transmembrane</keyword>
<feature type="signal peptide" evidence="3">
    <location>
        <begin position="1"/>
        <end position="26"/>
    </location>
</feature>
<reference evidence="4" key="1">
    <citation type="submission" date="2020-11" db="EMBL/GenBank/DDBJ databases">
        <authorList>
            <consortium name="DOE Joint Genome Institute"/>
            <person name="Ahrendt S."/>
            <person name="Riley R."/>
            <person name="Andreopoulos W."/>
            <person name="Labutti K."/>
            <person name="Pangilinan J."/>
            <person name="Ruiz-Duenas F.J."/>
            <person name="Barrasa J.M."/>
            <person name="Sanchez-Garcia M."/>
            <person name="Camarero S."/>
            <person name="Miyauchi S."/>
            <person name="Serrano A."/>
            <person name="Linde D."/>
            <person name="Babiker R."/>
            <person name="Drula E."/>
            <person name="Ayuso-Fernandez I."/>
            <person name="Pacheco R."/>
            <person name="Padilla G."/>
            <person name="Ferreira P."/>
            <person name="Barriuso J."/>
            <person name="Kellner H."/>
            <person name="Castanera R."/>
            <person name="Alfaro M."/>
            <person name="Ramirez L."/>
            <person name="Pisabarro A.G."/>
            <person name="Kuo A."/>
            <person name="Tritt A."/>
            <person name="Lipzen A."/>
            <person name="He G."/>
            <person name="Yan M."/>
            <person name="Ng V."/>
            <person name="Cullen D."/>
            <person name="Martin F."/>
            <person name="Rosso M.-N."/>
            <person name="Henrissat B."/>
            <person name="Hibbett D."/>
            <person name="Martinez A.T."/>
            <person name="Grigoriev I.V."/>
        </authorList>
    </citation>
    <scope>NUCLEOTIDE SEQUENCE</scope>
    <source>
        <strain evidence="4">CIRM-BRFM 674</strain>
    </source>
</reference>
<feature type="compositionally biased region" description="Polar residues" evidence="1">
    <location>
        <begin position="556"/>
        <end position="576"/>
    </location>
</feature>
<keyword evidence="2" id="KW-0472">Membrane</keyword>
<feature type="chain" id="PRO_5040227966" evidence="3">
    <location>
        <begin position="27"/>
        <end position="689"/>
    </location>
</feature>
<organism evidence="4 5">
    <name type="scientific">Pholiota conissans</name>
    <dbReference type="NCBI Taxonomy" id="109636"/>
    <lineage>
        <taxon>Eukaryota</taxon>
        <taxon>Fungi</taxon>
        <taxon>Dikarya</taxon>
        <taxon>Basidiomycota</taxon>
        <taxon>Agaricomycotina</taxon>
        <taxon>Agaricomycetes</taxon>
        <taxon>Agaricomycetidae</taxon>
        <taxon>Agaricales</taxon>
        <taxon>Agaricineae</taxon>
        <taxon>Strophariaceae</taxon>
        <taxon>Pholiota</taxon>
    </lineage>
</organism>
<dbReference type="Proteomes" id="UP000807469">
    <property type="component" value="Unassembled WGS sequence"/>
</dbReference>
<evidence type="ECO:0000256" key="1">
    <source>
        <dbReference type="SAM" id="MobiDB-lite"/>
    </source>
</evidence>
<feature type="region of interest" description="Disordered" evidence="1">
    <location>
        <begin position="393"/>
        <end position="472"/>
    </location>
</feature>
<comment type="caution">
    <text evidence="4">The sequence shown here is derived from an EMBL/GenBank/DDBJ whole genome shotgun (WGS) entry which is preliminary data.</text>
</comment>
<name>A0A9P5YZ00_9AGAR</name>
<keyword evidence="3" id="KW-0732">Signal</keyword>
<proteinExistence type="predicted"/>
<feature type="region of interest" description="Disordered" evidence="1">
    <location>
        <begin position="490"/>
        <end position="630"/>
    </location>
</feature>
<feature type="region of interest" description="Disordered" evidence="1">
    <location>
        <begin position="651"/>
        <end position="689"/>
    </location>
</feature>
<feature type="compositionally biased region" description="Polar residues" evidence="1">
    <location>
        <begin position="599"/>
        <end position="616"/>
    </location>
</feature>
<feature type="region of interest" description="Disordered" evidence="1">
    <location>
        <begin position="343"/>
        <end position="365"/>
    </location>
</feature>
<feature type="compositionally biased region" description="Polar residues" evidence="1">
    <location>
        <begin position="527"/>
        <end position="542"/>
    </location>
</feature>
<dbReference type="AlphaFoldDB" id="A0A9P5YZ00"/>
<evidence type="ECO:0000313" key="5">
    <source>
        <dbReference type="Proteomes" id="UP000807469"/>
    </source>
</evidence>
<dbReference type="OrthoDB" id="3062174at2759"/>
<feature type="compositionally biased region" description="Pro residues" evidence="1">
    <location>
        <begin position="449"/>
        <end position="465"/>
    </location>
</feature>
<dbReference type="EMBL" id="MU155236">
    <property type="protein sequence ID" value="KAF9478362.1"/>
    <property type="molecule type" value="Genomic_DNA"/>
</dbReference>
<protein>
    <submittedName>
        <fullName evidence="4">Uncharacterized protein</fullName>
    </submittedName>
</protein>
<keyword evidence="2" id="KW-1133">Transmembrane helix</keyword>
<gene>
    <name evidence="4" type="ORF">BDN70DRAFT_994271</name>
</gene>
<feature type="compositionally biased region" description="Polar residues" evidence="1">
    <location>
        <begin position="401"/>
        <end position="423"/>
    </location>
</feature>
<evidence type="ECO:0000256" key="2">
    <source>
        <dbReference type="SAM" id="Phobius"/>
    </source>
</evidence>
<keyword evidence="5" id="KW-1185">Reference proteome</keyword>
<evidence type="ECO:0000313" key="4">
    <source>
        <dbReference type="EMBL" id="KAF9478362.1"/>
    </source>
</evidence>
<sequence length="689" mass="74569">MVLRIKARCWLLPLAYVFLDAKLVAGQGQAGRFDVLTGTNGQTSCNLRDTVHSTCSKTTPPALDVTPLPSFCTCNHVYFNIWSACSYSTGNNTLPMFNEWLGTCTSNGFDSAGGESTASRSGGLGINVPEWATIEVPGDSCFDIERAVVAAIPSSRWTVLQIIAPVISAVMAILLTIVFLLYCRPRISGTELKGGVRGLFHPVHKVRPVSQRSLGDGWGIDQEIRPPPMLDPISPLETTHRLTNFTIPGAPSGPATAYDDVIDGPQPVNPVRSPIPGGRIYPFAPTYAVQNPPSNSLPTSGRTSNTSSLLGRLRRPWKVYPQPIKVVQPSARFKVDHREHSVKAISSAGTSESFGPRGSYDIHEHEDDYDNEIPEVDSQADDHDADQENMSLIPESETHRNSINTCGTSHIHDSSINSHVNIVTPSTSSSSPRDSRQGSFPNFIFGRRQPPPVPPPPTQPAPMPPSATRVPRRDGALAKPQMERFMATIQEHNERRTPSPMPRPSIDNPRPLPQAGSPSRPDPLNIHQRSNSQTGSASSVYEENSAAAGYSGSGISHHTPTRSGSGDSQNSLQRAFNSRPLPTPTPTSSSSNNIPLHTRNISQSNTHPTHQHTPSAASAGPHTYQDPFVPLVNRGRNLDWDDDGGSFYLESVDLPPRPVRSPSPLEELGDPAMLFHPSVRGAGYRGAPI</sequence>
<feature type="compositionally biased region" description="Low complexity" evidence="1">
    <location>
        <begin position="586"/>
        <end position="595"/>
    </location>
</feature>